<feature type="chain" id="PRO_5039700991" evidence="4">
    <location>
        <begin position="21"/>
        <end position="463"/>
    </location>
</feature>
<dbReference type="SUPFAM" id="SSF53850">
    <property type="entry name" value="Periplasmic binding protein-like II"/>
    <property type="match status" value="1"/>
</dbReference>
<name>A0A7V7UDM3_9FIRM</name>
<evidence type="ECO:0000313" key="5">
    <source>
        <dbReference type="EMBL" id="KAB1440686.1"/>
    </source>
</evidence>
<comment type="similarity">
    <text evidence="1">Belongs to the bacterial solute-binding protein 1 family.</text>
</comment>
<dbReference type="EMBL" id="WAGX01000003">
    <property type="protein sequence ID" value="KAB1440686.1"/>
    <property type="molecule type" value="Genomic_DNA"/>
</dbReference>
<evidence type="ECO:0000256" key="3">
    <source>
        <dbReference type="SAM" id="MobiDB-lite"/>
    </source>
</evidence>
<feature type="region of interest" description="Disordered" evidence="3">
    <location>
        <begin position="24"/>
        <end position="63"/>
    </location>
</feature>
<evidence type="ECO:0000256" key="2">
    <source>
        <dbReference type="ARBA" id="ARBA00022448"/>
    </source>
</evidence>
<accession>A0A7V7UDM3</accession>
<evidence type="ECO:0000256" key="1">
    <source>
        <dbReference type="ARBA" id="ARBA00008520"/>
    </source>
</evidence>
<evidence type="ECO:0000313" key="6">
    <source>
        <dbReference type="Proteomes" id="UP000461768"/>
    </source>
</evidence>
<feature type="compositionally biased region" description="Polar residues" evidence="3">
    <location>
        <begin position="25"/>
        <end position="39"/>
    </location>
</feature>
<dbReference type="InterPro" id="IPR006059">
    <property type="entry name" value="SBP"/>
</dbReference>
<sequence>MKKKILSTLLSVAMVAALLAGCGNGSTKETSKETQTNTPSTTESEAATDSTDQGQAATQDPQTEKTIKILSIWAEDNDNGVLINEICKKYQAEMNPNFNWEYELVSSDDLKQKIATLTASNDLPDIFVYESGKPIVDLIDADKIVNISEVLEQYGCADSMNPSAVSLLSTLSGTDDIYDLPLGLNVEGFWYNKALFEQAGVKVPTTWEEFEDALAKLNDAGIQPLAAGGSDKWGVTRLINAYLVRSAGPDAMTKAANGEAKYTDEAYVAAAQKIQDWADKGYFGQGVTTVDMNTAGSMLMTGKAAIFYNGSWFTSNLNDDSANLAGNDGIGFFNVPVVDEKISAGDSYSMNCGNILCFSKEKYDDATGWFIKYFVENMGNTAMKLQGTVKGYNYDTASSNVSGYTQMVLDNINSAKSAFTWYEATMGSEVSTVAQENVQTLLTGDMSAEEYMQSIQDAFDLSN</sequence>
<dbReference type="InterPro" id="IPR050490">
    <property type="entry name" value="Bact_solute-bd_prot1"/>
</dbReference>
<dbReference type="PANTHER" id="PTHR43649:SF29">
    <property type="entry name" value="OSMOPROTECTIVE COMPOUNDS-BINDING PROTEIN GGTB"/>
    <property type="match status" value="1"/>
</dbReference>
<keyword evidence="4" id="KW-0732">Signal</keyword>
<comment type="caution">
    <text evidence="5">The sequence shown here is derived from an EMBL/GenBank/DDBJ whole genome shotgun (WGS) entry which is preliminary data.</text>
</comment>
<organism evidence="5 6">
    <name type="scientific">Candidatus Galacturonatibacter soehngenii</name>
    <dbReference type="NCBI Taxonomy" id="2307010"/>
    <lineage>
        <taxon>Bacteria</taxon>
        <taxon>Bacillati</taxon>
        <taxon>Bacillota</taxon>
        <taxon>Clostridia</taxon>
        <taxon>Lachnospirales</taxon>
        <taxon>Lachnospiraceae</taxon>
        <taxon>Candidatus Galacturonatibacter</taxon>
    </lineage>
</organism>
<dbReference type="OrthoDB" id="41208at2"/>
<keyword evidence="6" id="KW-1185">Reference proteome</keyword>
<proteinExistence type="inferred from homology"/>
<dbReference type="Proteomes" id="UP000461768">
    <property type="component" value="Unassembled WGS sequence"/>
</dbReference>
<evidence type="ECO:0000256" key="4">
    <source>
        <dbReference type="SAM" id="SignalP"/>
    </source>
</evidence>
<dbReference type="RefSeq" id="WP_151141442.1">
    <property type="nucleotide sequence ID" value="NZ_WAGX01000003.1"/>
</dbReference>
<feature type="signal peptide" evidence="4">
    <location>
        <begin position="1"/>
        <end position="20"/>
    </location>
</feature>
<dbReference type="AlphaFoldDB" id="A0A7V7UDM3"/>
<dbReference type="Pfam" id="PF01547">
    <property type="entry name" value="SBP_bac_1"/>
    <property type="match status" value="1"/>
</dbReference>
<reference evidence="5 6" key="2">
    <citation type="submission" date="2020-02" db="EMBL/GenBank/DDBJ databases">
        <title>Candidatus Galacturonibacter soehngenii shows hetero-acetogenic catabolism of galacturonic acid but lacks a canonical carbon monoxide dehydrogenase/acetyl-CoA synthase complex.</title>
        <authorList>
            <person name="Diender M."/>
            <person name="Stouten G.R."/>
            <person name="Petersen J.F."/>
            <person name="Nielsen P.H."/>
            <person name="Dueholm M.S."/>
            <person name="Pronk J.T."/>
            <person name="Van Loosdrecht M.C.M."/>
        </authorList>
    </citation>
    <scope>NUCLEOTIDE SEQUENCE [LARGE SCALE GENOMIC DNA]</scope>
    <source>
        <strain evidence="5">GalUA</strain>
    </source>
</reference>
<feature type="compositionally biased region" description="Low complexity" evidence="3">
    <location>
        <begin position="40"/>
        <end position="52"/>
    </location>
</feature>
<reference evidence="5 6" key="1">
    <citation type="submission" date="2019-09" db="EMBL/GenBank/DDBJ databases">
        <authorList>
            <person name="Valk L.C."/>
        </authorList>
    </citation>
    <scope>NUCLEOTIDE SEQUENCE [LARGE SCALE GENOMIC DNA]</scope>
    <source>
        <strain evidence="5">GalUA</strain>
    </source>
</reference>
<dbReference type="PANTHER" id="PTHR43649">
    <property type="entry name" value="ARABINOSE-BINDING PROTEIN-RELATED"/>
    <property type="match status" value="1"/>
</dbReference>
<gene>
    <name evidence="5" type="ORF">F7O84_02345</name>
</gene>
<dbReference type="PROSITE" id="PS51257">
    <property type="entry name" value="PROKAR_LIPOPROTEIN"/>
    <property type="match status" value="1"/>
</dbReference>
<keyword evidence="2" id="KW-0813">Transport</keyword>
<protein>
    <submittedName>
        <fullName evidence="5">Extracellular solute-binding protein</fullName>
    </submittedName>
</protein>
<dbReference type="Gene3D" id="3.40.190.10">
    <property type="entry name" value="Periplasmic binding protein-like II"/>
    <property type="match status" value="2"/>
</dbReference>